<dbReference type="Pfam" id="PF06962">
    <property type="entry name" value="rRNA_methylase"/>
    <property type="match status" value="1"/>
</dbReference>
<proteinExistence type="predicted"/>
<evidence type="ECO:0000313" key="3">
    <source>
        <dbReference type="Proteomes" id="UP000013750"/>
    </source>
</evidence>
<dbReference type="Gene3D" id="3.40.50.150">
    <property type="entry name" value="Vaccinia Virus protein VP39"/>
    <property type="match status" value="1"/>
</dbReference>
<organism evidence="1 3">
    <name type="scientific">Enterococcus gilvus ATCC BAA-350</name>
    <dbReference type="NCBI Taxonomy" id="1158614"/>
    <lineage>
        <taxon>Bacteria</taxon>
        <taxon>Bacillati</taxon>
        <taxon>Bacillota</taxon>
        <taxon>Bacilli</taxon>
        <taxon>Lactobacillales</taxon>
        <taxon>Enterococcaceae</taxon>
        <taxon>Enterococcus</taxon>
    </lineage>
</organism>
<name>R2XQ70_9ENTE</name>
<keyword evidence="1" id="KW-0489">Methyltransferase</keyword>
<dbReference type="EMBL" id="ASWH01000001">
    <property type="protein sequence ID" value="EOW83427.1"/>
    <property type="molecule type" value="Genomic_DNA"/>
</dbReference>
<dbReference type="HOGENOM" id="CLU_079190_1_0_9"/>
<dbReference type="Proteomes" id="UP000014160">
    <property type="component" value="Unassembled WGS sequence"/>
</dbReference>
<gene>
    <name evidence="2" type="ORF">I592_02754</name>
    <name evidence="1" type="ORF">UKC_01213</name>
</gene>
<comment type="caution">
    <text evidence="1">The sequence shown here is derived from an EMBL/GenBank/DDBJ whole genome shotgun (WGS) entry which is preliminary data.</text>
</comment>
<dbReference type="InterPro" id="IPR029063">
    <property type="entry name" value="SAM-dependent_MTases_sf"/>
</dbReference>
<dbReference type="InterPro" id="IPR010719">
    <property type="entry name" value="MnmM_MeTrfase"/>
</dbReference>
<sequence length="187" mass="21111">MLLTALRFSHQLLKDVIDEGDHVIDATMGNGNDTRFLAELVGTTGRVYAFDVQEQAIKNTYEKLAEYKDRSTLFLAGHETIDETISIDQPIKAAIFNLGYLPNSDKKIITLPETTKQAMAAILDRLSVSGRMILVIYYGHDGGEAEKNEVLRFCQELPQEKFSVLNYQFINQKNNPPILLCVEKKND</sequence>
<keyword evidence="4" id="KW-1185">Reference proteome</keyword>
<dbReference type="PANTHER" id="PTHR35276">
    <property type="entry name" value="S-ADENOSYL-L-METHIONINE-DEPENDENT METHYLTRANSFERASES SUPERFAMILY PROTEIN"/>
    <property type="match status" value="1"/>
</dbReference>
<dbReference type="EMBL" id="AJDQ01000006">
    <property type="protein sequence ID" value="EOI56999.1"/>
    <property type="molecule type" value="Genomic_DNA"/>
</dbReference>
<reference evidence="2 4" key="2">
    <citation type="submission" date="2013-03" db="EMBL/GenBank/DDBJ databases">
        <title>The Genome Sequence of Enterococcus gilvus ATCC BAA-350 (PacBio/Illumina hybrid assembly).</title>
        <authorList>
            <consortium name="The Broad Institute Genomics Platform"/>
            <consortium name="The Broad Institute Genome Sequencing Center for Infectious Disease"/>
            <person name="Earl A."/>
            <person name="Russ C."/>
            <person name="Gilmore M."/>
            <person name="Surin D."/>
            <person name="Walker B."/>
            <person name="Young S."/>
            <person name="Zeng Q."/>
            <person name="Gargeya S."/>
            <person name="Fitzgerald M."/>
            <person name="Haas B."/>
            <person name="Abouelleil A."/>
            <person name="Allen A.W."/>
            <person name="Alvarado L."/>
            <person name="Arachchi H.M."/>
            <person name="Berlin A.M."/>
            <person name="Chapman S.B."/>
            <person name="Gainer-Dewar J."/>
            <person name="Goldberg J."/>
            <person name="Griggs A."/>
            <person name="Gujja S."/>
            <person name="Hansen M."/>
            <person name="Howarth C."/>
            <person name="Imamovic A."/>
            <person name="Ireland A."/>
            <person name="Larimer J."/>
            <person name="McCowan C."/>
            <person name="Murphy C."/>
            <person name="Pearson M."/>
            <person name="Poon T.W."/>
            <person name="Priest M."/>
            <person name="Roberts A."/>
            <person name="Saif S."/>
            <person name="Shea T."/>
            <person name="Sisk P."/>
            <person name="Sykes S."/>
            <person name="Wortman J."/>
            <person name="Nusbaum C."/>
            <person name="Birren B."/>
        </authorList>
    </citation>
    <scope>NUCLEOTIDE SEQUENCE [LARGE SCALE GENOMIC DNA]</scope>
    <source>
        <strain evidence="2 4">ATCC BAA-350</strain>
    </source>
</reference>
<evidence type="ECO:0000313" key="1">
    <source>
        <dbReference type="EMBL" id="EOI56999.1"/>
    </source>
</evidence>
<keyword evidence="1" id="KW-0808">Transferase</keyword>
<dbReference type="AlphaFoldDB" id="R2XQ70"/>
<reference evidence="1 3" key="1">
    <citation type="submission" date="2013-02" db="EMBL/GenBank/DDBJ databases">
        <title>The Genome Sequence of Enterococcus gilvus ATCC BAA-350.</title>
        <authorList>
            <consortium name="The Broad Institute Genome Sequencing Platform"/>
            <consortium name="The Broad Institute Genome Sequencing Center for Infectious Disease"/>
            <person name="Earl A.M."/>
            <person name="Gilmore M.S."/>
            <person name="Lebreton F."/>
            <person name="Walker B."/>
            <person name="Young S.K."/>
            <person name="Zeng Q."/>
            <person name="Gargeya S."/>
            <person name="Fitzgerald M."/>
            <person name="Haas B."/>
            <person name="Abouelleil A."/>
            <person name="Alvarado L."/>
            <person name="Arachchi H.M."/>
            <person name="Berlin A.M."/>
            <person name="Chapman S.B."/>
            <person name="Dewar J."/>
            <person name="Goldberg J."/>
            <person name="Griggs A."/>
            <person name="Gujja S."/>
            <person name="Hansen M."/>
            <person name="Howarth C."/>
            <person name="Imamovic A."/>
            <person name="Larimer J."/>
            <person name="McCowan C."/>
            <person name="Murphy C."/>
            <person name="Neiman D."/>
            <person name="Pearson M."/>
            <person name="Priest M."/>
            <person name="Roberts A."/>
            <person name="Saif S."/>
            <person name="Shea T."/>
            <person name="Sisk P."/>
            <person name="Sykes S."/>
            <person name="Wortman J."/>
            <person name="Nusbaum C."/>
            <person name="Birren B."/>
        </authorList>
    </citation>
    <scope>NUCLEOTIDE SEQUENCE [LARGE SCALE GENOMIC DNA]</scope>
    <source>
        <strain evidence="1 3">ATCC BAA-350</strain>
    </source>
</reference>
<dbReference type="RefSeq" id="WP_010779632.1">
    <property type="nucleotide sequence ID" value="NZ_ASWH01000001.1"/>
</dbReference>
<evidence type="ECO:0000313" key="4">
    <source>
        <dbReference type="Proteomes" id="UP000014160"/>
    </source>
</evidence>
<dbReference type="PANTHER" id="PTHR35276:SF1">
    <property type="entry name" value="TRNA (MNM(5)S(2)U34)-METHYLTRANSFERASE, CHLOROPLASTIC"/>
    <property type="match status" value="1"/>
</dbReference>
<dbReference type="GO" id="GO:0032259">
    <property type="term" value="P:methylation"/>
    <property type="evidence" value="ECO:0007669"/>
    <property type="project" value="UniProtKB-KW"/>
</dbReference>
<dbReference type="eggNOG" id="COG0144">
    <property type="taxonomic scope" value="Bacteria"/>
</dbReference>
<dbReference type="OrthoDB" id="9792989at2"/>
<dbReference type="Proteomes" id="UP000013750">
    <property type="component" value="Unassembled WGS sequence"/>
</dbReference>
<dbReference type="GO" id="GO:0008168">
    <property type="term" value="F:methyltransferase activity"/>
    <property type="evidence" value="ECO:0007669"/>
    <property type="project" value="UniProtKB-KW"/>
</dbReference>
<dbReference type="PATRIC" id="fig|1158614.3.peg.1218"/>
<evidence type="ECO:0000313" key="2">
    <source>
        <dbReference type="EMBL" id="EOW83427.1"/>
    </source>
</evidence>
<accession>R2XQ70</accession>
<dbReference type="SUPFAM" id="SSF53335">
    <property type="entry name" value="S-adenosyl-L-methionine-dependent methyltransferases"/>
    <property type="match status" value="1"/>
</dbReference>
<protein>
    <submittedName>
        <fullName evidence="1">rRNA methylase</fullName>
    </submittedName>
</protein>